<reference evidence="2" key="1">
    <citation type="submission" date="2022-04" db="EMBL/GenBank/DDBJ databases">
        <title>Roseomonas acroporae sp. nov., isolated from coral Acropora digitifera.</title>
        <authorList>
            <person name="Sun H."/>
        </authorList>
    </citation>
    <scope>NUCLEOTIDE SEQUENCE</scope>
    <source>
        <strain evidence="2">NAR14</strain>
    </source>
</reference>
<gene>
    <name evidence="2" type="ORF">M0638_12675</name>
</gene>
<dbReference type="AlphaFoldDB" id="A0A9X1YA81"/>
<evidence type="ECO:0000313" key="3">
    <source>
        <dbReference type="Proteomes" id="UP001139516"/>
    </source>
</evidence>
<protein>
    <submittedName>
        <fullName evidence="2">Uncharacterized protein</fullName>
    </submittedName>
</protein>
<keyword evidence="3" id="KW-1185">Reference proteome</keyword>
<evidence type="ECO:0000313" key="2">
    <source>
        <dbReference type="EMBL" id="MCK8785240.1"/>
    </source>
</evidence>
<dbReference type="EMBL" id="JALPRX010000054">
    <property type="protein sequence ID" value="MCK8785240.1"/>
    <property type="molecule type" value="Genomic_DNA"/>
</dbReference>
<organism evidence="2 3">
    <name type="scientific">Roseomonas acroporae</name>
    <dbReference type="NCBI Taxonomy" id="2937791"/>
    <lineage>
        <taxon>Bacteria</taxon>
        <taxon>Pseudomonadati</taxon>
        <taxon>Pseudomonadota</taxon>
        <taxon>Alphaproteobacteria</taxon>
        <taxon>Acetobacterales</taxon>
        <taxon>Roseomonadaceae</taxon>
        <taxon>Roseomonas</taxon>
    </lineage>
</organism>
<accession>A0A9X1YA81</accession>
<dbReference type="RefSeq" id="WP_248667364.1">
    <property type="nucleotide sequence ID" value="NZ_JALPRX010000054.1"/>
</dbReference>
<evidence type="ECO:0000256" key="1">
    <source>
        <dbReference type="SAM" id="MobiDB-lite"/>
    </source>
</evidence>
<sequence>MATLKAAARRSRKAEVAVATGTFTTPPPAAEAPASEPRHYLDRIAEAATATDLMGICAALRRMERFRHEPAWLDGGTDEEGDAWNNAEELLLDRLSKLPIITPTQARTVLNLGLDWFFEIKDAPAAEHLNYPDPARIYDVIKHARDALTATARQPDPASSGHVAMLAELRAIQARQDLWNDDKLPEAEGQADYEAWWRVVKRAIATPPTTQADVVAMAHMFPIVLDSVKGPTLDPQEAFALTLVNGIIGGAAPAPARPAKPCPVEALGREWKRLDDAVAGEWDAGNDDDPRHDRDRRILLSRMLAAENETTWQRARTPLGALFQAMVTMSQVRKLEDLRNPEAEDDAEKLVESIERLLQSLCAFLEDSFSVSRRDVGVQAFLDRDLDPHARMAAALAEAEGMA</sequence>
<feature type="region of interest" description="Disordered" evidence="1">
    <location>
        <begin position="15"/>
        <end position="37"/>
    </location>
</feature>
<dbReference type="Proteomes" id="UP001139516">
    <property type="component" value="Unassembled WGS sequence"/>
</dbReference>
<name>A0A9X1YA81_9PROT</name>
<comment type="caution">
    <text evidence="2">The sequence shown here is derived from an EMBL/GenBank/DDBJ whole genome shotgun (WGS) entry which is preliminary data.</text>
</comment>
<proteinExistence type="predicted"/>